<dbReference type="InterPro" id="IPR004919">
    <property type="entry name" value="GmrSD_N"/>
</dbReference>
<accession>A0A139XGH4</accession>
<feature type="domain" description="GmrSD restriction endonucleases N-terminal" evidence="1">
    <location>
        <begin position="49"/>
        <end position="194"/>
    </location>
</feature>
<dbReference type="EMBL" id="ANNX02000012">
    <property type="protein sequence ID" value="KYC43796.1"/>
    <property type="molecule type" value="Genomic_DNA"/>
</dbReference>
<dbReference type="AlphaFoldDB" id="A0A139XGH4"/>
<reference evidence="2 3" key="1">
    <citation type="journal article" date="2013" name="Genome Biol. Evol.">
        <title>Genomes of Stigonematalean cyanobacteria (subsection V) and the evolution of oxygenic photosynthesis from prokaryotes to plastids.</title>
        <authorList>
            <person name="Dagan T."/>
            <person name="Roettger M."/>
            <person name="Stucken K."/>
            <person name="Landan G."/>
            <person name="Koch R."/>
            <person name="Major P."/>
            <person name="Gould S.B."/>
            <person name="Goremykin V.V."/>
            <person name="Rippka R."/>
            <person name="Tandeau de Marsac N."/>
            <person name="Gugger M."/>
            <person name="Lockhart P.J."/>
            <person name="Allen J.F."/>
            <person name="Brune I."/>
            <person name="Maus I."/>
            <person name="Puhler A."/>
            <person name="Martin W.F."/>
        </authorList>
    </citation>
    <scope>NUCLEOTIDE SEQUENCE [LARGE SCALE GENOMIC DNA]</scope>
    <source>
        <strain evidence="2 3">PCC 7110</strain>
    </source>
</reference>
<name>A0A139XGH4_9CYAN</name>
<keyword evidence="3" id="KW-1185">Reference proteome</keyword>
<dbReference type="RefSeq" id="WP_017749278.1">
    <property type="nucleotide sequence ID" value="NZ_KQ976354.1"/>
</dbReference>
<evidence type="ECO:0000313" key="2">
    <source>
        <dbReference type="EMBL" id="KYC43796.1"/>
    </source>
</evidence>
<dbReference type="PANTHER" id="PTHR39639">
    <property type="entry name" value="CHROMOSOME 16, WHOLE GENOME SHOTGUN SEQUENCE"/>
    <property type="match status" value="1"/>
</dbReference>
<dbReference type="Pfam" id="PF03235">
    <property type="entry name" value="GmrSD_N"/>
    <property type="match status" value="1"/>
</dbReference>
<evidence type="ECO:0000259" key="1">
    <source>
        <dbReference type="Pfam" id="PF03235"/>
    </source>
</evidence>
<dbReference type="OrthoDB" id="9770340at2"/>
<dbReference type="PANTHER" id="PTHR39639:SF1">
    <property type="entry name" value="DUF262 DOMAIN-CONTAINING PROTEIN"/>
    <property type="match status" value="1"/>
</dbReference>
<comment type="caution">
    <text evidence="2">The sequence shown here is derived from an EMBL/GenBank/DDBJ whole genome shotgun (WGS) entry which is preliminary data.</text>
</comment>
<sequence>MKNENYNAEFIDEDMVDEENNEEEFLDDKDTTLRYDPEKINIVTKEPTIEQLLRRIDEEALDLAPDFQRQANIWKEDVKSRLIESILIRIPLPAFYMDATNEDKWLVVDGLQRLSALKQFVSDKNLKLTGLEYLKELEDKTYDQLERRYQRRIEETQVTVYLIEKGTPIEVKYNIFKRINTGGVPLSSQELRHALNPGKANKFLIRLTETQEFQRVIPLSDAKRKRMDDREFVLGFLAFTLTSYKDYKEETRDSFLSKALSKANYLSDEELENIEKEFKKVMLVALEIFGTDAFRKVSNKNKKKYPVNKSLFESWSVNLSQLNNEQIETLKKRKKKLLNSFTFYVDNDKDFLTSISQATSKIEYRFITIEKIIQEVLV</sequence>
<evidence type="ECO:0000313" key="3">
    <source>
        <dbReference type="Proteomes" id="UP000076925"/>
    </source>
</evidence>
<proteinExistence type="predicted"/>
<organism evidence="2 3">
    <name type="scientific">Scytonema hofmannii PCC 7110</name>
    <dbReference type="NCBI Taxonomy" id="128403"/>
    <lineage>
        <taxon>Bacteria</taxon>
        <taxon>Bacillati</taxon>
        <taxon>Cyanobacteriota</taxon>
        <taxon>Cyanophyceae</taxon>
        <taxon>Nostocales</taxon>
        <taxon>Scytonemataceae</taxon>
        <taxon>Scytonema</taxon>
    </lineage>
</organism>
<gene>
    <name evidence="2" type="ORF">WA1_01130</name>
</gene>
<dbReference type="STRING" id="128403.WA1_01130"/>
<dbReference type="Proteomes" id="UP000076925">
    <property type="component" value="Unassembled WGS sequence"/>
</dbReference>
<protein>
    <recommendedName>
        <fullName evidence="1">GmrSD restriction endonucleases N-terminal domain-containing protein</fullName>
    </recommendedName>
</protein>